<name>A0AAD4AED1_9GAMM</name>
<dbReference type="AlphaFoldDB" id="A0AAD4AED1"/>
<dbReference type="Pfam" id="PF00300">
    <property type="entry name" value="His_Phos_1"/>
    <property type="match status" value="1"/>
</dbReference>
<dbReference type="CDD" id="cd07040">
    <property type="entry name" value="HP"/>
    <property type="match status" value="1"/>
</dbReference>
<dbReference type="InterPro" id="IPR013078">
    <property type="entry name" value="His_Pase_superF_clade-1"/>
</dbReference>
<dbReference type="Proteomes" id="UP000016487">
    <property type="component" value="Unassembled WGS sequence"/>
</dbReference>
<proteinExistence type="predicted"/>
<dbReference type="Gene3D" id="3.40.50.1240">
    <property type="entry name" value="Phosphoglycerate mutase-like"/>
    <property type="match status" value="1"/>
</dbReference>
<sequence>MKIKIILTLLAIVTWQSVALPEKIVLFRHAEKMTGKNPHLTDEGVKRAKRLTIMLAPYKPTSLFSTGYNRTQQTITPLAEHTKLAVLPYNPRELPAFAKTLRTLSGTIVVAGHSNTTPELITLLSGHVTHIKETEFDKVFVLTPTKTPHKLHWQLEKLSSN</sequence>
<accession>A0AAD4AED1</accession>
<dbReference type="SUPFAM" id="SSF53254">
    <property type="entry name" value="Phosphoglycerate mutase-like"/>
    <property type="match status" value="1"/>
</dbReference>
<evidence type="ECO:0000313" key="2">
    <source>
        <dbReference type="Proteomes" id="UP000016487"/>
    </source>
</evidence>
<dbReference type="InterPro" id="IPR029033">
    <property type="entry name" value="His_PPase_superfam"/>
</dbReference>
<reference evidence="1" key="2">
    <citation type="submission" date="2015-03" db="EMBL/GenBank/DDBJ databases">
        <title>Genome sequence of Pseudoalteromonas citrea.</title>
        <authorList>
            <person name="Xie B.-B."/>
            <person name="Rong J.-C."/>
            <person name="Qin Q.-L."/>
            <person name="Zhang Y.-Z."/>
        </authorList>
    </citation>
    <scope>NUCLEOTIDE SEQUENCE</scope>
    <source>
        <strain evidence="1">DSM 8771</strain>
    </source>
</reference>
<dbReference type="RefSeq" id="WP_021032382.1">
    <property type="nucleotide sequence ID" value="NZ_AHBZ03000027.1"/>
</dbReference>
<protein>
    <recommendedName>
        <fullName evidence="3">Histidine phosphatase family protein</fullName>
    </recommendedName>
</protein>
<evidence type="ECO:0000313" key="1">
    <source>
        <dbReference type="EMBL" id="KAF7764288.1"/>
    </source>
</evidence>
<gene>
    <name evidence="1" type="ORF">PCIT_b0247</name>
</gene>
<evidence type="ECO:0008006" key="3">
    <source>
        <dbReference type="Google" id="ProtNLM"/>
    </source>
</evidence>
<reference evidence="1" key="1">
    <citation type="journal article" date="2012" name="J. Bacteriol.">
        <title>Genome sequences of type strains of seven species of the marine bacterium Pseudoalteromonas.</title>
        <authorList>
            <person name="Xie B.B."/>
            <person name="Shu Y.L."/>
            <person name="Qin Q.L."/>
            <person name="Rong J.C."/>
            <person name="Zhang X.Y."/>
            <person name="Chen X.L."/>
            <person name="Shi M."/>
            <person name="He H.L."/>
            <person name="Zhou B.C."/>
            <person name="Zhang Y.Z."/>
        </authorList>
    </citation>
    <scope>NUCLEOTIDE SEQUENCE</scope>
    <source>
        <strain evidence="1">DSM 8771</strain>
    </source>
</reference>
<comment type="caution">
    <text evidence="1">The sequence shown here is derived from an EMBL/GenBank/DDBJ whole genome shotgun (WGS) entry which is preliminary data.</text>
</comment>
<organism evidence="1 2">
    <name type="scientific">Pseudoalteromonas citrea</name>
    <dbReference type="NCBI Taxonomy" id="43655"/>
    <lineage>
        <taxon>Bacteria</taxon>
        <taxon>Pseudomonadati</taxon>
        <taxon>Pseudomonadota</taxon>
        <taxon>Gammaproteobacteria</taxon>
        <taxon>Alteromonadales</taxon>
        <taxon>Pseudoalteromonadaceae</taxon>
        <taxon>Pseudoalteromonas</taxon>
    </lineage>
</organism>
<dbReference type="EMBL" id="AHBZ03000027">
    <property type="protein sequence ID" value="KAF7764288.1"/>
    <property type="molecule type" value="Genomic_DNA"/>
</dbReference>